<keyword evidence="6" id="KW-1185">Reference proteome</keyword>
<evidence type="ECO:0000313" key="6">
    <source>
        <dbReference type="Proteomes" id="UP000232221"/>
    </source>
</evidence>
<dbReference type="SUPFAM" id="SSF53822">
    <property type="entry name" value="Periplasmic binding protein-like I"/>
    <property type="match status" value="1"/>
</dbReference>
<organism evidence="5 6">
    <name type="scientific">Mesoplasma coleopterae</name>
    <dbReference type="NCBI Taxonomy" id="324078"/>
    <lineage>
        <taxon>Bacteria</taxon>
        <taxon>Bacillati</taxon>
        <taxon>Mycoplasmatota</taxon>
        <taxon>Mollicutes</taxon>
        <taxon>Entomoplasmatales</taxon>
        <taxon>Entomoplasmataceae</taxon>
        <taxon>Mesoplasma</taxon>
    </lineage>
</organism>
<dbReference type="GO" id="GO:0003700">
    <property type="term" value="F:DNA-binding transcription factor activity"/>
    <property type="evidence" value="ECO:0007669"/>
    <property type="project" value="TreeGrafter"/>
</dbReference>
<dbReference type="RefSeq" id="WP_100671227.1">
    <property type="nucleotide sequence ID" value="NZ_CP024968.1"/>
</dbReference>
<dbReference type="PROSITE" id="PS50932">
    <property type="entry name" value="HTH_LACI_2"/>
    <property type="match status" value="1"/>
</dbReference>
<dbReference type="PANTHER" id="PTHR30146">
    <property type="entry name" value="LACI-RELATED TRANSCRIPTIONAL REPRESSOR"/>
    <property type="match status" value="1"/>
</dbReference>
<dbReference type="Gene3D" id="1.10.260.40">
    <property type="entry name" value="lambda repressor-like DNA-binding domains"/>
    <property type="match status" value="1"/>
</dbReference>
<protein>
    <submittedName>
        <fullName evidence="5">Trehalose operon repressor, repressor of treA,B,C</fullName>
    </submittedName>
</protein>
<dbReference type="Gene3D" id="3.40.50.2300">
    <property type="match status" value="2"/>
</dbReference>
<proteinExistence type="predicted"/>
<evidence type="ECO:0000256" key="2">
    <source>
        <dbReference type="ARBA" id="ARBA00023125"/>
    </source>
</evidence>
<dbReference type="SUPFAM" id="SSF47413">
    <property type="entry name" value="lambda repressor-like DNA-binding domains"/>
    <property type="match status" value="1"/>
</dbReference>
<dbReference type="KEGG" id="mcol:MCOLE_v1c05210"/>
<dbReference type="Pfam" id="PF00356">
    <property type="entry name" value="LacI"/>
    <property type="match status" value="1"/>
</dbReference>
<accession>A0A2K8P5M1</accession>
<dbReference type="InterPro" id="IPR000843">
    <property type="entry name" value="HTH_LacI"/>
</dbReference>
<gene>
    <name evidence="5" type="ORF">MCOLE_v1c05210</name>
</gene>
<dbReference type="InterPro" id="IPR010982">
    <property type="entry name" value="Lambda_DNA-bd_dom_sf"/>
</dbReference>
<keyword evidence="2" id="KW-0238">DNA-binding</keyword>
<dbReference type="EMBL" id="CP024968">
    <property type="protein sequence ID" value="ATZ21033.1"/>
    <property type="molecule type" value="Genomic_DNA"/>
</dbReference>
<keyword evidence="1" id="KW-0805">Transcription regulation</keyword>
<dbReference type="AlphaFoldDB" id="A0A2K8P5M1"/>
<dbReference type="OrthoDB" id="9775433at2"/>
<feature type="domain" description="HTH lacI-type" evidence="4">
    <location>
        <begin position="6"/>
        <end position="59"/>
    </location>
</feature>
<dbReference type="GO" id="GO:0000976">
    <property type="term" value="F:transcription cis-regulatory region binding"/>
    <property type="evidence" value="ECO:0007669"/>
    <property type="project" value="TreeGrafter"/>
</dbReference>
<dbReference type="InterPro" id="IPR028082">
    <property type="entry name" value="Peripla_BP_I"/>
</dbReference>
<reference evidence="5 6" key="1">
    <citation type="submission" date="2017-11" db="EMBL/GenBank/DDBJ databases">
        <title>Genome sequence of Mesoplasma coleopterae BARC 779 (ATCC 49583).</title>
        <authorList>
            <person name="Lo W.-S."/>
            <person name="Kuo C.-H."/>
        </authorList>
    </citation>
    <scope>NUCLEOTIDE SEQUENCE [LARGE SCALE GENOMIC DNA]</scope>
    <source>
        <strain evidence="5 6">BARC 779</strain>
    </source>
</reference>
<dbReference type="Proteomes" id="UP000232221">
    <property type="component" value="Chromosome"/>
</dbReference>
<keyword evidence="3" id="KW-0804">Transcription</keyword>
<dbReference type="PANTHER" id="PTHR30146:SF109">
    <property type="entry name" value="HTH-TYPE TRANSCRIPTIONAL REGULATOR GALS"/>
    <property type="match status" value="1"/>
</dbReference>
<evidence type="ECO:0000259" key="4">
    <source>
        <dbReference type="PROSITE" id="PS50932"/>
    </source>
</evidence>
<evidence type="ECO:0000313" key="5">
    <source>
        <dbReference type="EMBL" id="ATZ21033.1"/>
    </source>
</evidence>
<dbReference type="SMART" id="SM00354">
    <property type="entry name" value="HTH_LACI"/>
    <property type="match status" value="1"/>
</dbReference>
<dbReference type="CDD" id="cd01392">
    <property type="entry name" value="HTH_LacI"/>
    <property type="match status" value="1"/>
</dbReference>
<evidence type="ECO:0000256" key="3">
    <source>
        <dbReference type="ARBA" id="ARBA00023163"/>
    </source>
</evidence>
<name>A0A2K8P5M1_9MOLU</name>
<sequence>MSKNNITYHDIAKAANVGIGTVSRYFNNYNISDNAKNKIDKVIKKLNYVPNFAASNIKKPSKDVYLILPYNKDETANMEIVNGVKSFMNEKNINFFVFFSSSESDKYINDLKYLINRNPLGIVLLLPKNTSAKLINEITNISTTKVIVYNRNIKNIESIKIDDKKMFEELASIINLKYPSKKIAFIGLNKKDITTGKNRIEAFEKKIKNKNFKYYLLDQNSFKVAEEIIEKIIDENKPDIIVSATHTISMSVFSFLMSKKVRDRYITTDIGGMGKSQFLTNADINIFIDYFYIGYQLGNKLLNNKFEMENFFKII</sequence>
<evidence type="ECO:0000256" key="1">
    <source>
        <dbReference type="ARBA" id="ARBA00023015"/>
    </source>
</evidence>